<accession>X1HTG8</accession>
<comment type="caution">
    <text evidence="1">The sequence shown here is derived from an EMBL/GenBank/DDBJ whole genome shotgun (WGS) entry which is preliminary data.</text>
</comment>
<dbReference type="AlphaFoldDB" id="X1HTG8"/>
<reference evidence="1" key="1">
    <citation type="journal article" date="2014" name="Front. Microbiol.">
        <title>High frequency of phylogenetically diverse reductive dehalogenase-homologous genes in deep subseafloor sedimentary metagenomes.</title>
        <authorList>
            <person name="Kawai M."/>
            <person name="Futagami T."/>
            <person name="Toyoda A."/>
            <person name="Takaki Y."/>
            <person name="Nishi S."/>
            <person name="Hori S."/>
            <person name="Arai W."/>
            <person name="Tsubouchi T."/>
            <person name="Morono Y."/>
            <person name="Uchiyama I."/>
            <person name="Ito T."/>
            <person name="Fujiyama A."/>
            <person name="Inagaki F."/>
            <person name="Takami H."/>
        </authorList>
    </citation>
    <scope>NUCLEOTIDE SEQUENCE</scope>
    <source>
        <strain evidence="1">Expedition CK06-06</strain>
    </source>
</reference>
<evidence type="ECO:0000313" key="1">
    <source>
        <dbReference type="EMBL" id="GAH60360.1"/>
    </source>
</evidence>
<feature type="non-terminal residue" evidence="1">
    <location>
        <position position="1"/>
    </location>
</feature>
<name>X1HTG8_9ZZZZ</name>
<sequence length="36" mass="3895">TGQGSAALSLHDREDLMSFIAAKEAARQAYKMADIQ</sequence>
<gene>
    <name evidence="1" type="ORF">S03H2_33062</name>
</gene>
<proteinExistence type="predicted"/>
<dbReference type="EMBL" id="BARU01020113">
    <property type="protein sequence ID" value="GAH60360.1"/>
    <property type="molecule type" value="Genomic_DNA"/>
</dbReference>
<organism evidence="1">
    <name type="scientific">marine sediment metagenome</name>
    <dbReference type="NCBI Taxonomy" id="412755"/>
    <lineage>
        <taxon>unclassified sequences</taxon>
        <taxon>metagenomes</taxon>
        <taxon>ecological metagenomes</taxon>
    </lineage>
</organism>
<protein>
    <submittedName>
        <fullName evidence="1">Uncharacterized protein</fullName>
    </submittedName>
</protein>